<accession>A0A1J4JPD6</accession>
<evidence type="ECO:0000313" key="4">
    <source>
        <dbReference type="Proteomes" id="UP000179807"/>
    </source>
</evidence>
<dbReference type="RefSeq" id="XP_068352516.1">
    <property type="nucleotide sequence ID" value="XM_068509495.1"/>
</dbReference>
<comment type="caution">
    <text evidence="3">The sequence shown here is derived from an EMBL/GenBank/DDBJ whole genome shotgun (WGS) entry which is preliminary data.</text>
</comment>
<protein>
    <submittedName>
        <fullName evidence="3">Uncharacterized protein</fullName>
    </submittedName>
</protein>
<dbReference type="GeneID" id="94844199"/>
<name>A0A1J4JPD6_9EUKA</name>
<reference evidence="3" key="1">
    <citation type="submission" date="2016-10" db="EMBL/GenBank/DDBJ databases">
        <authorList>
            <person name="Benchimol M."/>
            <person name="Almeida L.G."/>
            <person name="Vasconcelos A.T."/>
            <person name="Perreira-Neves A."/>
            <person name="Rosa I.A."/>
            <person name="Tasca T."/>
            <person name="Bogo M.R."/>
            <person name="de Souza W."/>
        </authorList>
    </citation>
    <scope>NUCLEOTIDE SEQUENCE [LARGE SCALE GENOMIC DNA]</scope>
    <source>
        <strain evidence="3">K</strain>
    </source>
</reference>
<feature type="chain" id="PRO_5012023554" evidence="2">
    <location>
        <begin position="16"/>
        <end position="331"/>
    </location>
</feature>
<feature type="transmembrane region" description="Helical" evidence="1">
    <location>
        <begin position="254"/>
        <end position="276"/>
    </location>
</feature>
<keyword evidence="2" id="KW-0732">Signal</keyword>
<dbReference type="EMBL" id="MLAK01001007">
    <property type="protein sequence ID" value="OHS99379.1"/>
    <property type="molecule type" value="Genomic_DNA"/>
</dbReference>
<gene>
    <name evidence="3" type="ORF">TRFO_34144</name>
</gene>
<organism evidence="3 4">
    <name type="scientific">Tritrichomonas foetus</name>
    <dbReference type="NCBI Taxonomy" id="1144522"/>
    <lineage>
        <taxon>Eukaryota</taxon>
        <taxon>Metamonada</taxon>
        <taxon>Parabasalia</taxon>
        <taxon>Tritrichomonadida</taxon>
        <taxon>Tritrichomonadidae</taxon>
        <taxon>Tritrichomonas</taxon>
    </lineage>
</organism>
<dbReference type="AlphaFoldDB" id="A0A1J4JPD6"/>
<feature type="signal peptide" evidence="2">
    <location>
        <begin position="1"/>
        <end position="15"/>
    </location>
</feature>
<keyword evidence="1" id="KW-1133">Transmembrane helix</keyword>
<proteinExistence type="predicted"/>
<dbReference type="VEuPathDB" id="TrichDB:TRFO_34144"/>
<sequence>MENKMIFLLFSFVLSETLRSGFYKEKLDENQTNTYELDRQKFFLRYMAHHYEQHSNISIIVFSGETQSEKFYPESNRFYQFKGNKIEVHSELGRASYQILIADEKSCDDYVIALTLTNYINTSYLSYNQSRKVCYLFYEPDCDYRVNLDCFSNNRDTDCYIYSHEALFSGFAPVSCRSNSTCEATLSDGFLATVVGPNEGLAVLDSSTKVLAVKGQNTALSCDSYSVDYFDVFGIHELSVTSSSVRCQPAEESVLIAIVLVVVLVFVLFGGVLIYYKCRPNREAYESDEGVRRKKKLLRKQYRTSDLLPSRPVRNSEAGMEPRRDVLAPLC</sequence>
<evidence type="ECO:0000256" key="2">
    <source>
        <dbReference type="SAM" id="SignalP"/>
    </source>
</evidence>
<dbReference type="Proteomes" id="UP000179807">
    <property type="component" value="Unassembled WGS sequence"/>
</dbReference>
<keyword evidence="1" id="KW-0472">Membrane</keyword>
<evidence type="ECO:0000313" key="3">
    <source>
        <dbReference type="EMBL" id="OHS99379.1"/>
    </source>
</evidence>
<keyword evidence="1" id="KW-0812">Transmembrane</keyword>
<evidence type="ECO:0000256" key="1">
    <source>
        <dbReference type="SAM" id="Phobius"/>
    </source>
</evidence>
<keyword evidence="4" id="KW-1185">Reference proteome</keyword>